<dbReference type="EMBL" id="BSXS01000041">
    <property type="protein sequence ID" value="GME70464.1"/>
    <property type="molecule type" value="Genomic_DNA"/>
</dbReference>
<dbReference type="Proteomes" id="UP001165064">
    <property type="component" value="Unassembled WGS sequence"/>
</dbReference>
<evidence type="ECO:0000313" key="2">
    <source>
        <dbReference type="Proteomes" id="UP001165064"/>
    </source>
</evidence>
<comment type="caution">
    <text evidence="1">The sequence shown here is derived from an EMBL/GenBank/DDBJ whole genome shotgun (WGS) entry which is preliminary data.</text>
</comment>
<organism evidence="1 2">
    <name type="scientific">Ambrosiozyma monospora</name>
    <name type="common">Yeast</name>
    <name type="synonym">Endomycopsis monosporus</name>
    <dbReference type="NCBI Taxonomy" id="43982"/>
    <lineage>
        <taxon>Eukaryota</taxon>
        <taxon>Fungi</taxon>
        <taxon>Dikarya</taxon>
        <taxon>Ascomycota</taxon>
        <taxon>Saccharomycotina</taxon>
        <taxon>Pichiomycetes</taxon>
        <taxon>Pichiales</taxon>
        <taxon>Pichiaceae</taxon>
        <taxon>Ambrosiozyma</taxon>
    </lineage>
</organism>
<accession>A0ACB5SR77</accession>
<evidence type="ECO:0000313" key="1">
    <source>
        <dbReference type="EMBL" id="GME70464.1"/>
    </source>
</evidence>
<reference evidence="1" key="1">
    <citation type="submission" date="2023-04" db="EMBL/GenBank/DDBJ databases">
        <title>Ambrosiozyma monospora NBRC 10751.</title>
        <authorList>
            <person name="Ichikawa N."/>
            <person name="Sato H."/>
            <person name="Tonouchi N."/>
        </authorList>
    </citation>
    <scope>NUCLEOTIDE SEQUENCE</scope>
    <source>
        <strain evidence="1">NBRC 10751</strain>
    </source>
</reference>
<keyword evidence="2" id="KW-1185">Reference proteome</keyword>
<protein>
    <submittedName>
        <fullName evidence="1">Unnamed protein product</fullName>
    </submittedName>
</protein>
<gene>
    <name evidence="1" type="ORF">Amon02_000020600</name>
</gene>
<proteinExistence type="predicted"/>
<name>A0ACB5SR77_AMBMO</name>
<sequence>MNFGSVRGNFHHWPPSSVHSVWFVIDDHHISFMVILTFYCFFPTTFHSYRVAKPESQVKKAQQNEKIAAKVAAERKARKIANKEKRAAIFKRTAAYTKEYEDAEKALVKAKRDAKANGSYYVPAEANLIFVVRIKGINKIDPKPRKVLQLLRLTQINAGVFVRVTKATAELIKLVEPHVAYGYPSLSTVRQLIYKRGFGKVNKQRIALSDNSIIEASLGKYGITSIEDLIHEIYTVGPNFKQANNFLWPFKLSNPTGGWGVRRKFKHFIQGGSSGNREHYINELVKKMN</sequence>